<dbReference type="InterPro" id="IPR014718">
    <property type="entry name" value="GH-type_carb-bd"/>
</dbReference>
<dbReference type="SUPFAM" id="SSF74650">
    <property type="entry name" value="Galactose mutarotase-like"/>
    <property type="match status" value="1"/>
</dbReference>
<dbReference type="Gene3D" id="2.70.98.10">
    <property type="match status" value="1"/>
</dbReference>
<keyword evidence="1" id="KW-0413">Isomerase</keyword>
<dbReference type="EC" id="5.1.3.3" evidence="1"/>
<dbReference type="CDD" id="cd09022">
    <property type="entry name" value="Aldose_epim_Ec_YihR"/>
    <property type="match status" value="1"/>
</dbReference>
<gene>
    <name evidence="1" type="ORF">BJY28_001481</name>
</gene>
<proteinExistence type="predicted"/>
<dbReference type="Proteomes" id="UP000592181">
    <property type="component" value="Unassembled WGS sequence"/>
</dbReference>
<dbReference type="GO" id="GO:0030246">
    <property type="term" value="F:carbohydrate binding"/>
    <property type="evidence" value="ECO:0007669"/>
    <property type="project" value="InterPro"/>
</dbReference>
<dbReference type="RefSeq" id="WP_179462444.1">
    <property type="nucleotide sequence ID" value="NZ_JACBZX010000001.1"/>
</dbReference>
<protein>
    <submittedName>
        <fullName evidence="1">Aldose 1-epimerase</fullName>
        <ecNumber evidence="1">5.1.3.3</ecNumber>
    </submittedName>
</protein>
<sequence length="322" mass="33569">MAVPPTGEQWTLRHGGAEAVVVECGGGLRSLTVGGHELVAGYPGDAMPSSGRGQLLVPWPNRIRDGRYPFAGQEHELPVTERATGTASHGLVRWESFTAAERDEDRVVLRHTIHPRPGYPHSIEVRVDWSLEATGLRCASTLTNTGAAPAPVGYGAHPYLALSAIPAADARLTVPAEEVVLVDPGTKTPVRTAPVGGTPFDLRHGPRLGDVDLEVLDHAFTGLARGDDGCWTVTLETPAGAIAVWGDEAMGWVQVFTGKSDPHGLPAGQPPGVAIEPLSCPADAFRSGDGLVVLDPGGSWRGQWGIELVPGGGGSPRATATG</sequence>
<dbReference type="EMBL" id="JACBZX010000001">
    <property type="protein sequence ID" value="NYG37012.1"/>
    <property type="molecule type" value="Genomic_DNA"/>
</dbReference>
<evidence type="ECO:0000313" key="1">
    <source>
        <dbReference type="EMBL" id="NYG37012.1"/>
    </source>
</evidence>
<keyword evidence="2" id="KW-1185">Reference proteome</keyword>
<name>A0A852X117_9MICO</name>
<dbReference type="GO" id="GO:0004034">
    <property type="term" value="F:aldose 1-epimerase activity"/>
    <property type="evidence" value="ECO:0007669"/>
    <property type="project" value="UniProtKB-EC"/>
</dbReference>
<dbReference type="InterPro" id="IPR011013">
    <property type="entry name" value="Gal_mutarotase_sf_dom"/>
</dbReference>
<organism evidence="1 2">
    <name type="scientific">Janibacter alkaliphilus</name>
    <dbReference type="NCBI Taxonomy" id="1069963"/>
    <lineage>
        <taxon>Bacteria</taxon>
        <taxon>Bacillati</taxon>
        <taxon>Actinomycetota</taxon>
        <taxon>Actinomycetes</taxon>
        <taxon>Micrococcales</taxon>
        <taxon>Intrasporangiaceae</taxon>
        <taxon>Janibacter</taxon>
    </lineage>
</organism>
<dbReference type="AlphaFoldDB" id="A0A852X117"/>
<dbReference type="InterPro" id="IPR037480">
    <property type="entry name" value="YihR-like"/>
</dbReference>
<dbReference type="InterPro" id="IPR008183">
    <property type="entry name" value="Aldose_1/G6P_1-epimerase"/>
</dbReference>
<dbReference type="Pfam" id="PF01263">
    <property type="entry name" value="Aldose_epim"/>
    <property type="match status" value="1"/>
</dbReference>
<accession>A0A852X117</accession>
<comment type="caution">
    <text evidence="1">The sequence shown here is derived from an EMBL/GenBank/DDBJ whole genome shotgun (WGS) entry which is preliminary data.</text>
</comment>
<reference evidence="1 2" key="1">
    <citation type="submission" date="2020-07" db="EMBL/GenBank/DDBJ databases">
        <title>Sequencing the genomes of 1000 actinobacteria strains.</title>
        <authorList>
            <person name="Klenk H.-P."/>
        </authorList>
    </citation>
    <scope>NUCLEOTIDE SEQUENCE [LARGE SCALE GENOMIC DNA]</scope>
    <source>
        <strain evidence="1 2">DSM 24723</strain>
    </source>
</reference>
<dbReference type="GO" id="GO:0005975">
    <property type="term" value="P:carbohydrate metabolic process"/>
    <property type="evidence" value="ECO:0007669"/>
    <property type="project" value="InterPro"/>
</dbReference>
<evidence type="ECO:0000313" key="2">
    <source>
        <dbReference type="Proteomes" id="UP000592181"/>
    </source>
</evidence>